<organism evidence="2 3">
    <name type="scientific">Lophiostoma macrostomum CBS 122681</name>
    <dbReference type="NCBI Taxonomy" id="1314788"/>
    <lineage>
        <taxon>Eukaryota</taxon>
        <taxon>Fungi</taxon>
        <taxon>Dikarya</taxon>
        <taxon>Ascomycota</taxon>
        <taxon>Pezizomycotina</taxon>
        <taxon>Dothideomycetes</taxon>
        <taxon>Pleosporomycetidae</taxon>
        <taxon>Pleosporales</taxon>
        <taxon>Lophiostomataceae</taxon>
        <taxon>Lophiostoma</taxon>
    </lineage>
</organism>
<name>A0A6A6SK00_9PLEO</name>
<sequence length="322" mass="36850">MPSFDRNQSNVGPSATPSVTAAALSIRPRTYSQHQSPLFRKLSGELRNSVYEYALGSPSCLMHIIPTGAETQDELATTSFGHRRCDDHGSKSLWPNYSEHPGYPTWQHTCFGQWSKVNDGRAGGGRHHATASNDGLISLVFNCRRVYLEAIPVLYLENIFNFQRVSVLNAWNARLPSWQWQNIRHIHISTLFQELDWRSNVLLGPEEMEDWILCCGHLEQLRNLRTLQIELQIWHGCLRWESEHGPWDISDKTLLRILGPLRSVSAKSFMVELNVPGNPDLERTLCTFGEFPFTACVRERKHLRGPFNQCQLIVYSLPRVLT</sequence>
<protein>
    <recommendedName>
        <fullName evidence="1">DUF7730 domain-containing protein</fullName>
    </recommendedName>
</protein>
<dbReference type="InterPro" id="IPR056632">
    <property type="entry name" value="DUF7730"/>
</dbReference>
<gene>
    <name evidence="2" type="ORF">K491DRAFT_257429</name>
</gene>
<evidence type="ECO:0000313" key="3">
    <source>
        <dbReference type="Proteomes" id="UP000799324"/>
    </source>
</evidence>
<evidence type="ECO:0000313" key="2">
    <source>
        <dbReference type="EMBL" id="KAF2648166.1"/>
    </source>
</evidence>
<reference evidence="2" key="1">
    <citation type="journal article" date="2020" name="Stud. Mycol.">
        <title>101 Dothideomycetes genomes: a test case for predicting lifestyles and emergence of pathogens.</title>
        <authorList>
            <person name="Haridas S."/>
            <person name="Albert R."/>
            <person name="Binder M."/>
            <person name="Bloem J."/>
            <person name="Labutti K."/>
            <person name="Salamov A."/>
            <person name="Andreopoulos B."/>
            <person name="Baker S."/>
            <person name="Barry K."/>
            <person name="Bills G."/>
            <person name="Bluhm B."/>
            <person name="Cannon C."/>
            <person name="Castanera R."/>
            <person name="Culley D."/>
            <person name="Daum C."/>
            <person name="Ezra D."/>
            <person name="Gonzalez J."/>
            <person name="Henrissat B."/>
            <person name="Kuo A."/>
            <person name="Liang C."/>
            <person name="Lipzen A."/>
            <person name="Lutzoni F."/>
            <person name="Magnuson J."/>
            <person name="Mondo S."/>
            <person name="Nolan M."/>
            <person name="Ohm R."/>
            <person name="Pangilinan J."/>
            <person name="Park H.-J."/>
            <person name="Ramirez L."/>
            <person name="Alfaro M."/>
            <person name="Sun H."/>
            <person name="Tritt A."/>
            <person name="Yoshinaga Y."/>
            <person name="Zwiers L.-H."/>
            <person name="Turgeon B."/>
            <person name="Goodwin S."/>
            <person name="Spatafora J."/>
            <person name="Crous P."/>
            <person name="Grigoriev I."/>
        </authorList>
    </citation>
    <scope>NUCLEOTIDE SEQUENCE</scope>
    <source>
        <strain evidence="2">CBS 122681</strain>
    </source>
</reference>
<dbReference type="Proteomes" id="UP000799324">
    <property type="component" value="Unassembled WGS sequence"/>
</dbReference>
<proteinExistence type="predicted"/>
<dbReference type="PANTHER" id="PTHR38790">
    <property type="entry name" value="2EXR DOMAIN-CONTAINING PROTEIN-RELATED"/>
    <property type="match status" value="1"/>
</dbReference>
<dbReference type="OrthoDB" id="4757095at2759"/>
<dbReference type="PANTHER" id="PTHR38790:SF4">
    <property type="entry name" value="2EXR DOMAIN-CONTAINING PROTEIN"/>
    <property type="match status" value="1"/>
</dbReference>
<feature type="domain" description="DUF7730" evidence="1">
    <location>
        <begin position="32"/>
        <end position="272"/>
    </location>
</feature>
<dbReference type="EMBL" id="MU004554">
    <property type="protein sequence ID" value="KAF2648166.1"/>
    <property type="molecule type" value="Genomic_DNA"/>
</dbReference>
<dbReference type="Pfam" id="PF24864">
    <property type="entry name" value="DUF7730"/>
    <property type="match status" value="1"/>
</dbReference>
<keyword evidence="3" id="KW-1185">Reference proteome</keyword>
<accession>A0A6A6SK00</accession>
<dbReference type="AlphaFoldDB" id="A0A6A6SK00"/>
<evidence type="ECO:0000259" key="1">
    <source>
        <dbReference type="Pfam" id="PF24864"/>
    </source>
</evidence>